<sequence>MTGRVAWKMSDLSTDKKQLKSKKWLATCWKSVCLLIITLSVRAQEVNLPQADSLFLSGRQAEAKVLYEKHLSQVVNTTTIPIPIYYKLAFISEKQNDYARALYYLSMIYNKQPRQNILNKINEIAANHNLTGYEVDDFSFVFLFFRKYSLYFNLFLLIVAIYAFWALNQKRVRGESIRSRHKFVVIAYLIALLLLLNLPDSYQIAIINKGQTYLRDAPSSAAPVTLSIAQGNKVTVIGETDEWLRIWWNQQPLYVRKLDVWRVR</sequence>
<dbReference type="Gene3D" id="2.30.30.40">
    <property type="entry name" value="SH3 Domains"/>
    <property type="match status" value="1"/>
</dbReference>
<gene>
    <name evidence="3" type="ORF">DVG78_02640</name>
</gene>
<keyword evidence="1" id="KW-0812">Transmembrane</keyword>
<keyword evidence="1" id="KW-1133">Transmembrane helix</keyword>
<dbReference type="EMBL" id="QPIW01000001">
    <property type="protein sequence ID" value="RDB07963.1"/>
    <property type="molecule type" value="Genomic_DNA"/>
</dbReference>
<organism evidence="3 4">
    <name type="scientific">Runella aurantiaca</name>
    <dbReference type="NCBI Taxonomy" id="2282308"/>
    <lineage>
        <taxon>Bacteria</taxon>
        <taxon>Pseudomonadati</taxon>
        <taxon>Bacteroidota</taxon>
        <taxon>Cytophagia</taxon>
        <taxon>Cytophagales</taxon>
        <taxon>Spirosomataceae</taxon>
        <taxon>Runella</taxon>
    </lineage>
</organism>
<evidence type="ECO:0000313" key="3">
    <source>
        <dbReference type="EMBL" id="RDB07963.1"/>
    </source>
</evidence>
<dbReference type="SMART" id="SM00287">
    <property type="entry name" value="SH3b"/>
    <property type="match status" value="1"/>
</dbReference>
<feature type="transmembrane region" description="Helical" evidence="1">
    <location>
        <begin position="148"/>
        <end position="167"/>
    </location>
</feature>
<dbReference type="AlphaFoldDB" id="A0A369IKS7"/>
<dbReference type="SUPFAM" id="SSF48452">
    <property type="entry name" value="TPR-like"/>
    <property type="match status" value="1"/>
</dbReference>
<name>A0A369IKS7_9BACT</name>
<dbReference type="Proteomes" id="UP000253141">
    <property type="component" value="Unassembled WGS sequence"/>
</dbReference>
<dbReference type="InterPro" id="IPR011990">
    <property type="entry name" value="TPR-like_helical_dom_sf"/>
</dbReference>
<proteinExistence type="predicted"/>
<comment type="caution">
    <text evidence="3">The sequence shown here is derived from an EMBL/GenBank/DDBJ whole genome shotgun (WGS) entry which is preliminary data.</text>
</comment>
<evidence type="ECO:0000259" key="2">
    <source>
        <dbReference type="SMART" id="SM00287"/>
    </source>
</evidence>
<accession>A0A369IKS7</accession>
<reference evidence="3 4" key="1">
    <citation type="submission" date="2018-07" db="EMBL/GenBank/DDBJ databases">
        <title>Genome analysis of Runella aurantiaca.</title>
        <authorList>
            <person name="Yang X."/>
        </authorList>
    </citation>
    <scope>NUCLEOTIDE SEQUENCE [LARGE SCALE GENOMIC DNA]</scope>
    <source>
        <strain evidence="3 4">YX9</strain>
    </source>
</reference>
<keyword evidence="1" id="KW-0472">Membrane</keyword>
<dbReference type="InterPro" id="IPR003646">
    <property type="entry name" value="SH3-like_bac-type"/>
</dbReference>
<protein>
    <submittedName>
        <fullName evidence="3">SH3 domain-containing protein</fullName>
    </submittedName>
</protein>
<feature type="transmembrane region" description="Helical" evidence="1">
    <location>
        <begin position="179"/>
        <end position="198"/>
    </location>
</feature>
<feature type="domain" description="SH3b" evidence="2">
    <location>
        <begin position="202"/>
        <end position="264"/>
    </location>
</feature>
<evidence type="ECO:0000256" key="1">
    <source>
        <dbReference type="SAM" id="Phobius"/>
    </source>
</evidence>
<evidence type="ECO:0000313" key="4">
    <source>
        <dbReference type="Proteomes" id="UP000253141"/>
    </source>
</evidence>
<keyword evidence="4" id="KW-1185">Reference proteome</keyword>